<comment type="caution">
    <text evidence="2">The sequence shown here is derived from an EMBL/GenBank/DDBJ whole genome shotgun (WGS) entry which is preliminary data.</text>
</comment>
<name>X0W6B9_9ZZZZ</name>
<proteinExistence type="predicted"/>
<dbReference type="Gene3D" id="2.120.10.30">
    <property type="entry name" value="TolB, C-terminal domain"/>
    <property type="match status" value="1"/>
</dbReference>
<dbReference type="Pfam" id="PF01436">
    <property type="entry name" value="NHL"/>
    <property type="match status" value="1"/>
</dbReference>
<accession>X0W6B9</accession>
<evidence type="ECO:0000256" key="1">
    <source>
        <dbReference type="ARBA" id="ARBA00022737"/>
    </source>
</evidence>
<dbReference type="AlphaFoldDB" id="X0W6B9"/>
<dbReference type="InterPro" id="IPR011042">
    <property type="entry name" value="6-blade_b-propeller_TolB-like"/>
</dbReference>
<organism evidence="2">
    <name type="scientific">marine sediment metagenome</name>
    <dbReference type="NCBI Taxonomy" id="412755"/>
    <lineage>
        <taxon>unclassified sequences</taxon>
        <taxon>metagenomes</taxon>
        <taxon>ecological metagenomes</taxon>
    </lineage>
</organism>
<reference evidence="2" key="1">
    <citation type="journal article" date="2014" name="Front. Microbiol.">
        <title>High frequency of phylogenetically diverse reductive dehalogenase-homologous genes in deep subseafloor sedimentary metagenomes.</title>
        <authorList>
            <person name="Kawai M."/>
            <person name="Futagami T."/>
            <person name="Toyoda A."/>
            <person name="Takaki Y."/>
            <person name="Nishi S."/>
            <person name="Hori S."/>
            <person name="Arai W."/>
            <person name="Tsubouchi T."/>
            <person name="Morono Y."/>
            <person name="Uchiyama I."/>
            <person name="Ito T."/>
            <person name="Fujiyama A."/>
            <person name="Inagaki F."/>
            <person name="Takami H."/>
        </authorList>
    </citation>
    <scope>NUCLEOTIDE SEQUENCE</scope>
    <source>
        <strain evidence="2">Expedition CK06-06</strain>
    </source>
</reference>
<feature type="non-terminal residue" evidence="2">
    <location>
        <position position="112"/>
    </location>
</feature>
<dbReference type="PROSITE" id="PS51125">
    <property type="entry name" value="NHL"/>
    <property type="match status" value="1"/>
</dbReference>
<evidence type="ECO:0000313" key="2">
    <source>
        <dbReference type="EMBL" id="GAG26439.1"/>
    </source>
</evidence>
<keyword evidence="1" id="KW-0677">Repeat</keyword>
<sequence length="112" mass="12700">MRIKIIVIISCFILALVLFSCSGKKQADKSYWQAAVEEKNGFTTIINPGTPKYGDITLDLEEDLSIGNEKDNNYMFYRAYRVAVDDQGNIYVLDSGNLRIQKFDSSGKYLQT</sequence>
<gene>
    <name evidence="2" type="ORF">S01H1_49993</name>
</gene>
<dbReference type="InterPro" id="IPR001258">
    <property type="entry name" value="NHL_repeat"/>
</dbReference>
<dbReference type="EMBL" id="BARS01032192">
    <property type="protein sequence ID" value="GAG26439.1"/>
    <property type="molecule type" value="Genomic_DNA"/>
</dbReference>
<dbReference type="PROSITE" id="PS51257">
    <property type="entry name" value="PROKAR_LIPOPROTEIN"/>
    <property type="match status" value="1"/>
</dbReference>
<evidence type="ECO:0008006" key="3">
    <source>
        <dbReference type="Google" id="ProtNLM"/>
    </source>
</evidence>
<protein>
    <recommendedName>
        <fullName evidence="3">6-bladed beta-propeller</fullName>
    </recommendedName>
</protein>
<dbReference type="SUPFAM" id="SSF101898">
    <property type="entry name" value="NHL repeat"/>
    <property type="match status" value="1"/>
</dbReference>